<evidence type="ECO:0000256" key="5">
    <source>
        <dbReference type="ARBA" id="ARBA00023002"/>
    </source>
</evidence>
<dbReference type="Gene3D" id="1.10.540.10">
    <property type="entry name" value="Acyl-CoA dehydrogenase/oxidase, N-terminal domain"/>
    <property type="match status" value="1"/>
</dbReference>
<evidence type="ECO:0000259" key="14">
    <source>
        <dbReference type="Pfam" id="PF02770"/>
    </source>
</evidence>
<comment type="subcellular location">
    <subcellularLocation>
        <location evidence="1">Cytoplasm</location>
    </subcellularLocation>
</comment>
<dbReference type="Pfam" id="PF08028">
    <property type="entry name" value="Acyl-CoA_dh_2"/>
    <property type="match status" value="1"/>
</dbReference>
<keyword evidence="18" id="KW-1185">Reference proteome</keyword>
<feature type="domain" description="Acyl-CoA dehydrogenase/oxidase N-terminal" evidence="15">
    <location>
        <begin position="32"/>
        <end position="134"/>
    </location>
</feature>
<evidence type="ECO:0000256" key="8">
    <source>
        <dbReference type="ARBA" id="ARBA00034317"/>
    </source>
</evidence>
<dbReference type="InterPro" id="IPR006091">
    <property type="entry name" value="Acyl-CoA_Oxase/DH_mid-dom"/>
</dbReference>
<evidence type="ECO:0000259" key="15">
    <source>
        <dbReference type="Pfam" id="PF02771"/>
    </source>
</evidence>
<evidence type="ECO:0000313" key="18">
    <source>
        <dbReference type="Proteomes" id="UP000279306"/>
    </source>
</evidence>
<comment type="catalytic activity">
    <reaction evidence="12">
        <text>dibenzothiophene 5-oxide + FMNH2 + O2 = dibenzothiophene 5,5-dioxide + FMN + H2O + H(+)</text>
        <dbReference type="Rhea" id="RHEA:49080"/>
        <dbReference type="ChEBI" id="CHEBI:15377"/>
        <dbReference type="ChEBI" id="CHEBI:15378"/>
        <dbReference type="ChEBI" id="CHEBI:15379"/>
        <dbReference type="ChEBI" id="CHEBI:23683"/>
        <dbReference type="ChEBI" id="CHEBI:57618"/>
        <dbReference type="ChEBI" id="CHEBI:58210"/>
        <dbReference type="ChEBI" id="CHEBI:90356"/>
    </reaction>
</comment>
<evidence type="ECO:0000256" key="7">
    <source>
        <dbReference type="ARBA" id="ARBA00034307"/>
    </source>
</evidence>
<dbReference type="InterPro" id="IPR046373">
    <property type="entry name" value="Acyl-CoA_Oxase/DH_mid-dom_sf"/>
</dbReference>
<dbReference type="Gene3D" id="2.40.110.10">
    <property type="entry name" value="Butyryl-CoA Dehydrogenase, subunit A, domain 2"/>
    <property type="match status" value="1"/>
</dbReference>
<dbReference type="Pfam" id="PF02771">
    <property type="entry name" value="Acyl-CoA_dh_N"/>
    <property type="match status" value="1"/>
</dbReference>
<evidence type="ECO:0000313" key="17">
    <source>
        <dbReference type="EMBL" id="VEG51876.1"/>
    </source>
</evidence>
<evidence type="ECO:0000256" key="10">
    <source>
        <dbReference type="ARBA" id="ARBA00034345"/>
    </source>
</evidence>
<dbReference type="GO" id="GO:0008470">
    <property type="term" value="F:3-methylbutanoyl-CoA dehydrogenase activity"/>
    <property type="evidence" value="ECO:0007669"/>
    <property type="project" value="TreeGrafter"/>
</dbReference>
<dbReference type="KEGG" id="mauu:NCTC10437_00989"/>
<evidence type="ECO:0000259" key="16">
    <source>
        <dbReference type="Pfam" id="PF08028"/>
    </source>
</evidence>
<dbReference type="EMBL" id="LR134356">
    <property type="protein sequence ID" value="VEG51876.1"/>
    <property type="molecule type" value="Genomic_DNA"/>
</dbReference>
<evidence type="ECO:0000256" key="4">
    <source>
        <dbReference type="ARBA" id="ARBA00022741"/>
    </source>
</evidence>
<comment type="similarity">
    <text evidence="8">Belongs to the DszC flavin monooxygenase family.</text>
</comment>
<evidence type="ECO:0000256" key="3">
    <source>
        <dbReference type="ARBA" id="ARBA00022643"/>
    </source>
</evidence>
<accession>A0A448IHE0</accession>
<dbReference type="PANTHER" id="PTHR43884">
    <property type="entry name" value="ACYL-COA DEHYDROGENASE"/>
    <property type="match status" value="1"/>
</dbReference>
<dbReference type="GO" id="GO:0005737">
    <property type="term" value="C:cytoplasm"/>
    <property type="evidence" value="ECO:0007669"/>
    <property type="project" value="UniProtKB-SubCell"/>
</dbReference>
<proteinExistence type="inferred from homology"/>
<dbReference type="SUPFAM" id="SSF56645">
    <property type="entry name" value="Acyl-CoA dehydrogenase NM domain-like"/>
    <property type="match status" value="1"/>
</dbReference>
<dbReference type="Pfam" id="PF02770">
    <property type="entry name" value="Acyl-CoA_dh_M"/>
    <property type="match status" value="1"/>
</dbReference>
<evidence type="ECO:0000256" key="12">
    <source>
        <dbReference type="ARBA" id="ARBA00048445"/>
    </source>
</evidence>
<dbReference type="GO" id="GO:0006552">
    <property type="term" value="P:L-leucine catabolic process"/>
    <property type="evidence" value="ECO:0007669"/>
    <property type="project" value="TreeGrafter"/>
</dbReference>
<keyword evidence="6" id="KW-0503">Monooxygenase</keyword>
<dbReference type="PANTHER" id="PTHR43884:SF12">
    <property type="entry name" value="ISOVALERYL-COA DEHYDROGENASE, MITOCHONDRIAL-RELATED"/>
    <property type="match status" value="1"/>
</dbReference>
<dbReference type="InterPro" id="IPR036250">
    <property type="entry name" value="AcylCo_DH-like_C"/>
</dbReference>
<dbReference type="PIRSF" id="PIRSF016578">
    <property type="entry name" value="HsaA"/>
    <property type="match status" value="1"/>
</dbReference>
<protein>
    <recommendedName>
        <fullName evidence="10">Dibenzothiophene monooxygenase</fullName>
        <ecNumber evidence="9">1.14.14.21</ecNumber>
    </recommendedName>
</protein>
<dbReference type="GO" id="GO:0050660">
    <property type="term" value="F:flavin adenine dinucleotide binding"/>
    <property type="evidence" value="ECO:0007669"/>
    <property type="project" value="InterPro"/>
</dbReference>
<gene>
    <name evidence="17" type="ORF">NCTC10437_00989</name>
</gene>
<evidence type="ECO:0000256" key="11">
    <source>
        <dbReference type="ARBA" id="ARBA00047859"/>
    </source>
</evidence>
<dbReference type="InterPro" id="IPR013786">
    <property type="entry name" value="AcylCoA_DH/ox_N"/>
</dbReference>
<sequence length="409" mass="44527">MRCLSSVAPYGVPVSRTPWTTPLTSAESDRWDAVADEIGRQLAADVLDRDRANREPEAELKLLKESGLANLLIPAEFGGHSGHWSTGFRAVRTLARYDASIAQILSYHYCNQASIVFFGDASRWEHWFTSSAHGDWLWGDAVNPVDPDLTLTTDGDGYRLNGRKRFATGASSGDVTLVMASTGEGVLAFVLEHDRAGVEFAGDWDALGQRLSASGSVDYTDVRVGPDDILGDVGEEPYSTLVTPGVQLGFANLYLGIAEGALARARELTLQRGGAWLLSDVAHYSRDPFVQRTFGELLSRSAAVEALADRWNHRFDVAIARGADITAADRAEAEIGIARLKVVATETGLEVAHRVYEVTGSSSTLSKVGLDIYWRNIRTHSLHDPLDYKKLEVGANYLTGALQPITLYT</sequence>
<dbReference type="InterPro" id="IPR037069">
    <property type="entry name" value="AcylCoA_DH/ox_N_sf"/>
</dbReference>
<dbReference type="InterPro" id="IPR009100">
    <property type="entry name" value="AcylCoA_DH/oxidase_NM_dom_sf"/>
</dbReference>
<comment type="catalytic activity">
    <reaction evidence="11">
        <text>dibenzothiophene + FMNH2 + O2 = dibenzothiophene 5-oxide + FMN + H2O + H(+)</text>
        <dbReference type="Rhea" id="RHEA:49076"/>
        <dbReference type="ChEBI" id="CHEBI:15377"/>
        <dbReference type="ChEBI" id="CHEBI:15378"/>
        <dbReference type="ChEBI" id="CHEBI:15379"/>
        <dbReference type="ChEBI" id="CHEBI:23681"/>
        <dbReference type="ChEBI" id="CHEBI:23683"/>
        <dbReference type="ChEBI" id="CHEBI:57618"/>
        <dbReference type="ChEBI" id="CHEBI:58210"/>
    </reaction>
</comment>
<keyword evidence="4" id="KW-0547">Nucleotide-binding</keyword>
<keyword evidence="3" id="KW-0288">FMN</keyword>
<feature type="domain" description="Acyl-CoA oxidase/dehydrogenase middle" evidence="14">
    <location>
        <begin position="151"/>
        <end position="222"/>
    </location>
</feature>
<evidence type="ECO:0000256" key="2">
    <source>
        <dbReference type="ARBA" id="ARBA00022630"/>
    </source>
</evidence>
<evidence type="ECO:0000256" key="1">
    <source>
        <dbReference type="ARBA" id="ARBA00004496"/>
    </source>
</evidence>
<dbReference type="InterPro" id="IPR013107">
    <property type="entry name" value="Acyl-CoA_DH_C"/>
</dbReference>
<name>A0A448IHE0_MYCAU</name>
<evidence type="ECO:0000256" key="9">
    <source>
        <dbReference type="ARBA" id="ARBA00034328"/>
    </source>
</evidence>
<dbReference type="GO" id="GO:0018640">
    <property type="term" value="F:dibenzothiophene monooxygenase activity"/>
    <property type="evidence" value="ECO:0007669"/>
    <property type="project" value="RHEA"/>
</dbReference>
<keyword evidence="2" id="KW-0285">Flavoprotein</keyword>
<evidence type="ECO:0000256" key="13">
    <source>
        <dbReference type="ARBA" id="ARBA00049456"/>
    </source>
</evidence>
<dbReference type="SUPFAM" id="SSF47203">
    <property type="entry name" value="Acyl-CoA dehydrogenase C-terminal domain-like"/>
    <property type="match status" value="1"/>
</dbReference>
<feature type="domain" description="Acyl-CoA dehydrogenase C-terminal" evidence="16">
    <location>
        <begin position="248"/>
        <end position="384"/>
    </location>
</feature>
<evidence type="ECO:0000256" key="6">
    <source>
        <dbReference type="ARBA" id="ARBA00023033"/>
    </source>
</evidence>
<comment type="catalytic activity">
    <reaction evidence="13">
        <text>dibenzothiophene + 2 FMNH2 + 2 O2 = dibenzothiophene 5,5-dioxide + 2 FMN + 2 H2O + 2 H(+)</text>
        <dbReference type="Rhea" id="RHEA:49072"/>
        <dbReference type="ChEBI" id="CHEBI:15377"/>
        <dbReference type="ChEBI" id="CHEBI:15378"/>
        <dbReference type="ChEBI" id="CHEBI:15379"/>
        <dbReference type="ChEBI" id="CHEBI:23681"/>
        <dbReference type="ChEBI" id="CHEBI:57618"/>
        <dbReference type="ChEBI" id="CHEBI:58210"/>
        <dbReference type="ChEBI" id="CHEBI:90356"/>
        <dbReference type="EC" id="1.14.14.21"/>
    </reaction>
</comment>
<organism evidence="17 18">
    <name type="scientific">Mycolicibacterium aurum</name>
    <name type="common">Mycobacterium aurum</name>
    <dbReference type="NCBI Taxonomy" id="1791"/>
    <lineage>
        <taxon>Bacteria</taxon>
        <taxon>Bacillati</taxon>
        <taxon>Actinomycetota</taxon>
        <taxon>Actinomycetes</taxon>
        <taxon>Mycobacteriales</taxon>
        <taxon>Mycobacteriaceae</taxon>
        <taxon>Mycolicibacterium</taxon>
    </lineage>
</organism>
<keyword evidence="5 17" id="KW-0560">Oxidoreductase</keyword>
<comment type="pathway">
    <text evidence="7">Sulfur metabolism; dibenzothiophene degradation.</text>
</comment>
<dbReference type="Gene3D" id="1.20.140.10">
    <property type="entry name" value="Butyryl-CoA Dehydrogenase, subunit A, domain 3"/>
    <property type="match status" value="1"/>
</dbReference>
<dbReference type="EC" id="1.14.14.21" evidence="9"/>
<dbReference type="STRING" id="1791.GCA_001049355_05122"/>
<dbReference type="AlphaFoldDB" id="A0A448IHE0"/>
<reference evidence="17 18" key="1">
    <citation type="submission" date="2018-12" db="EMBL/GenBank/DDBJ databases">
        <authorList>
            <consortium name="Pathogen Informatics"/>
        </authorList>
    </citation>
    <scope>NUCLEOTIDE SEQUENCE [LARGE SCALE GENOMIC DNA]</scope>
    <source>
        <strain evidence="17 18">NCTC10437</strain>
    </source>
</reference>
<dbReference type="Proteomes" id="UP000279306">
    <property type="component" value="Chromosome"/>
</dbReference>